<dbReference type="PANTHER" id="PTHR33678:SF1">
    <property type="entry name" value="BLL1576 PROTEIN"/>
    <property type="match status" value="1"/>
</dbReference>
<evidence type="ECO:0000313" key="2">
    <source>
        <dbReference type="EMBL" id="THF55651.1"/>
    </source>
</evidence>
<name>A0ABY2Q3G8_9HYPH</name>
<dbReference type="PANTHER" id="PTHR33678">
    <property type="entry name" value="BLL1576 PROTEIN"/>
    <property type="match status" value="1"/>
</dbReference>
<dbReference type="Pfam" id="PF03050">
    <property type="entry name" value="DDE_Tnp_IS66"/>
    <property type="match status" value="1"/>
</dbReference>
<comment type="caution">
    <text evidence="2">The sequence shown here is derived from an EMBL/GenBank/DDBJ whole genome shotgun (WGS) entry which is preliminary data.</text>
</comment>
<dbReference type="Proteomes" id="UP000306441">
    <property type="component" value="Unassembled WGS sequence"/>
</dbReference>
<reference evidence="2 3" key="1">
    <citation type="submission" date="2019-04" db="EMBL/GenBank/DDBJ databases">
        <title>Mesorhizobium composti sp. nov., isolated from compost.</title>
        <authorList>
            <person name="Lin S.-Y."/>
            <person name="Hameed A."/>
            <person name="Hsieh Y.-T."/>
            <person name="Young C.-C."/>
        </authorList>
    </citation>
    <scope>NUCLEOTIDE SEQUENCE [LARGE SCALE GENOMIC DNA]</scope>
    <source>
        <strain evidence="2 3">CC-YTH430</strain>
    </source>
</reference>
<evidence type="ECO:0000313" key="3">
    <source>
        <dbReference type="Proteomes" id="UP000306441"/>
    </source>
</evidence>
<sequence>MMTMRCWPRIAALPSPSAGRTCAGAGQAPIVSEVLRCIAELYRVEDDICGQSADERCAVRQERNRPIVAQLEPWLLEKPGLISQKTKLAEVIRYTLSLWEELSRFLDDGCIELDSNSDARSTRPVASRKHSDVGRHVVLWYRCNPYFERIV</sequence>
<protein>
    <recommendedName>
        <fullName evidence="1">Transposase IS66 central domain-containing protein</fullName>
    </recommendedName>
</protein>
<dbReference type="EMBL" id="SSNY01000010">
    <property type="protein sequence ID" value="THF55651.1"/>
    <property type="molecule type" value="Genomic_DNA"/>
</dbReference>
<accession>A0ABY2Q3G8</accession>
<proteinExistence type="predicted"/>
<feature type="domain" description="Transposase IS66 central" evidence="1">
    <location>
        <begin position="27"/>
        <end position="127"/>
    </location>
</feature>
<dbReference type="InterPro" id="IPR052344">
    <property type="entry name" value="Transposase-related"/>
</dbReference>
<organism evidence="2 3">
    <name type="scientific">Ollibium composti</name>
    <dbReference type="NCBI Taxonomy" id="2675109"/>
    <lineage>
        <taxon>Bacteria</taxon>
        <taxon>Pseudomonadati</taxon>
        <taxon>Pseudomonadota</taxon>
        <taxon>Alphaproteobacteria</taxon>
        <taxon>Hyphomicrobiales</taxon>
        <taxon>Phyllobacteriaceae</taxon>
        <taxon>Ollibium</taxon>
    </lineage>
</organism>
<keyword evidence="3" id="KW-1185">Reference proteome</keyword>
<gene>
    <name evidence="2" type="ORF">E6C48_16335</name>
</gene>
<dbReference type="InterPro" id="IPR004291">
    <property type="entry name" value="Transposase_IS66_central"/>
</dbReference>
<evidence type="ECO:0000259" key="1">
    <source>
        <dbReference type="Pfam" id="PF03050"/>
    </source>
</evidence>